<dbReference type="GO" id="GO:0032259">
    <property type="term" value="P:methylation"/>
    <property type="evidence" value="ECO:0007669"/>
    <property type="project" value="UniProtKB-KW"/>
</dbReference>
<reference evidence="8 9" key="1">
    <citation type="submission" date="2019-10" db="EMBL/GenBank/DDBJ databases">
        <title>A soil myxobacterium in the family Polyangiaceae.</title>
        <authorList>
            <person name="Li Y."/>
            <person name="Wang J."/>
        </authorList>
    </citation>
    <scope>NUCLEOTIDE SEQUENCE [LARGE SCALE GENOMIC DNA]</scope>
    <source>
        <strain evidence="8 9">DSM 14734</strain>
    </source>
</reference>
<dbReference type="GO" id="GO:0009007">
    <property type="term" value="F:site-specific DNA-methyltransferase (adenine-specific) activity"/>
    <property type="evidence" value="ECO:0007669"/>
    <property type="project" value="UniProtKB-EC"/>
</dbReference>
<dbReference type="Pfam" id="PF20464">
    <property type="entry name" value="MmeI_N"/>
    <property type="match status" value="1"/>
</dbReference>
<evidence type="ECO:0000313" key="9">
    <source>
        <dbReference type="Proteomes" id="UP000440224"/>
    </source>
</evidence>
<name>A0A6N7PP23_9BACT</name>
<dbReference type="PRINTS" id="PR00507">
    <property type="entry name" value="N12N6MTFRASE"/>
</dbReference>
<dbReference type="EC" id="2.1.1.72" evidence="1"/>
<keyword evidence="2 8" id="KW-0489">Methyltransferase</keyword>
<feature type="domain" description="MmeI-like DNA-methyltransferase" evidence="7">
    <location>
        <begin position="378"/>
        <end position="670"/>
    </location>
</feature>
<evidence type="ECO:0000259" key="7">
    <source>
        <dbReference type="Pfam" id="PF20473"/>
    </source>
</evidence>
<dbReference type="InterPro" id="IPR046819">
    <property type="entry name" value="MmeI_hel"/>
</dbReference>
<dbReference type="Gene3D" id="3.40.50.150">
    <property type="entry name" value="Vaccinia Virus protein VP39"/>
    <property type="match status" value="1"/>
</dbReference>
<dbReference type="Proteomes" id="UP000440224">
    <property type="component" value="Unassembled WGS sequence"/>
</dbReference>
<keyword evidence="3 8" id="KW-0808">Transferase</keyword>
<dbReference type="RefSeq" id="WP_153818734.1">
    <property type="nucleotide sequence ID" value="NZ_WJIE01000002.1"/>
</dbReference>
<sequence length="1144" mass="128143">MDVAAFVDKWSASGASERANKDLFLAELCDVLGVPRPEPATGDPARDRYVFEKPIPMTHEGGKVTTKRADLYKHGCFLLEAKQAVAAGTKAKSGKAQRGTASWDLAMDDAYGQAIGYVRALDVPPPFLVVCDIGYVFELYADFDGSRRWLAFPNAQNRRIYLRDLAKHVDTLRAVFTDPLSLDPSRRAAVVTREVAEDLAELARTLEEKNPPEAVAKFLMRCIFTMFAEWVELLPSRPFTTGLEHYWLLNPRSFPATIEGLWQAMNDGTPFGFVGKLLRFNGGLFKQPTGLSLSKESLALLLMAARRDWSEVDPAIFGTLLERALNPKERHKLGAHYTPRAYVERLIRPTIEEPLREEWENVRTAARKLYQSGKEKEARAAARAYHTKLCETRVLDPACGSGNFLYVTLDLFKRLESEVLALLNDLGERQELLHAEGIRVSPGQFLGIEVKPWAKEIAELVLWIGYLQWHFRTYGKLTPPPEPVLRDFRNIECRDAVLAWDDVELVRDTKGKPVTRWDGETMKKHPVTGEDVPDEKATVPEYRYVNPRKAHWPEADFIAGNPPFVANRNMRSFFGDGYVEALRTAYPEIRDAVDYVMYFWWRAASSVGTRAVRRSGLITTNSIRMVQNQRAVRQVLASNCKLVFAIPDHPWPDDPANAKVRISMTVVSHKDDPASPRLLLTPMHDRVARGQDRGAVVAESDLRVVDVSAISADLSPQIDVSELRDLRATEQLDSAGMKPYAKGLVISSDLARKLLPDAKVRARYAPQYRNGQDIGQVPRGVHVLDLFGLSEASLRTTLPAAYQHVYTHVRPGRLLERNQRLRDEWWLFEANRPQLREAIKGLKRYIVTVENSPVRVFVFLDSDVLPDQKLRVIATADAFVLGVLSSRPHAIFANRLGGRQGVGNTPVYNTRCFRKFPFPTPTDKTMRCIKDLGESLDAHRKQQQAAHPALALTDMYNVLEKLRSGEALTDKERAIHDKGLVSVLKQLHDDLDAAVFEAYGWPSDLTDEQILEKLVALNAERAAEETRGLVRWLRPAFQNPSGTKAATQTTIATVEEATDEEETPAAASPKVKPWPKKLPEQIAAVRDRVGALRGAFTADDVAAGFKGAKKADVADLLDGLAALGVVVAMERGKRWKVTRLRAVS</sequence>
<gene>
    <name evidence="8" type="ORF">GF068_08045</name>
</gene>
<evidence type="ECO:0000256" key="2">
    <source>
        <dbReference type="ARBA" id="ARBA00022603"/>
    </source>
</evidence>
<keyword evidence="9" id="KW-1185">Reference proteome</keyword>
<dbReference type="AlphaFoldDB" id="A0A6N7PP23"/>
<evidence type="ECO:0000259" key="6">
    <source>
        <dbReference type="Pfam" id="PF20465"/>
    </source>
</evidence>
<dbReference type="InterPro" id="IPR046817">
    <property type="entry name" value="MmeI_N"/>
</dbReference>
<dbReference type="PANTHER" id="PTHR33841:SF1">
    <property type="entry name" value="DNA METHYLTRANSFERASE A"/>
    <property type="match status" value="1"/>
</dbReference>
<evidence type="ECO:0000256" key="3">
    <source>
        <dbReference type="ARBA" id="ARBA00022679"/>
    </source>
</evidence>
<proteinExistence type="predicted"/>
<dbReference type="Pfam" id="PF20473">
    <property type="entry name" value="MmeI_Mtase"/>
    <property type="match status" value="1"/>
</dbReference>
<evidence type="ECO:0000256" key="4">
    <source>
        <dbReference type="ARBA" id="ARBA00047942"/>
    </source>
</evidence>
<protein>
    <recommendedName>
        <fullName evidence="1">site-specific DNA-methyltransferase (adenine-specific)</fullName>
        <ecNumber evidence="1">2.1.1.72</ecNumber>
    </recommendedName>
</protein>
<dbReference type="EMBL" id="WJIE01000002">
    <property type="protein sequence ID" value="MRG91874.1"/>
    <property type="molecule type" value="Genomic_DNA"/>
</dbReference>
<comment type="caution">
    <text evidence="8">The sequence shown here is derived from an EMBL/GenBank/DDBJ whole genome shotgun (WGS) entry which is preliminary data.</text>
</comment>
<evidence type="ECO:0000256" key="1">
    <source>
        <dbReference type="ARBA" id="ARBA00011900"/>
    </source>
</evidence>
<comment type="catalytic activity">
    <reaction evidence="4">
        <text>a 2'-deoxyadenosine in DNA + S-adenosyl-L-methionine = an N(6)-methyl-2'-deoxyadenosine in DNA + S-adenosyl-L-homocysteine + H(+)</text>
        <dbReference type="Rhea" id="RHEA:15197"/>
        <dbReference type="Rhea" id="RHEA-COMP:12418"/>
        <dbReference type="Rhea" id="RHEA-COMP:12419"/>
        <dbReference type="ChEBI" id="CHEBI:15378"/>
        <dbReference type="ChEBI" id="CHEBI:57856"/>
        <dbReference type="ChEBI" id="CHEBI:59789"/>
        <dbReference type="ChEBI" id="CHEBI:90615"/>
        <dbReference type="ChEBI" id="CHEBI:90616"/>
        <dbReference type="EC" id="2.1.1.72"/>
    </reaction>
</comment>
<feature type="domain" description="MmeI-like helicase spacer" evidence="6">
    <location>
        <begin position="214"/>
        <end position="285"/>
    </location>
</feature>
<organism evidence="8 9">
    <name type="scientific">Polyangium spumosum</name>
    <dbReference type="NCBI Taxonomy" id="889282"/>
    <lineage>
        <taxon>Bacteria</taxon>
        <taxon>Pseudomonadati</taxon>
        <taxon>Myxococcota</taxon>
        <taxon>Polyangia</taxon>
        <taxon>Polyangiales</taxon>
        <taxon>Polyangiaceae</taxon>
        <taxon>Polyangium</taxon>
    </lineage>
</organism>
<evidence type="ECO:0000259" key="5">
    <source>
        <dbReference type="Pfam" id="PF20464"/>
    </source>
</evidence>
<accession>A0A6N7PP23</accession>
<dbReference type="InterPro" id="IPR046816">
    <property type="entry name" value="MmeI_Mtase"/>
</dbReference>
<dbReference type="PANTHER" id="PTHR33841">
    <property type="entry name" value="DNA METHYLTRANSFERASE YEEA-RELATED"/>
    <property type="match status" value="1"/>
</dbReference>
<dbReference type="SUPFAM" id="SSF53335">
    <property type="entry name" value="S-adenosyl-L-methionine-dependent methyltransferases"/>
    <property type="match status" value="1"/>
</dbReference>
<dbReference type="InterPro" id="IPR029063">
    <property type="entry name" value="SAM-dependent_MTases_sf"/>
</dbReference>
<dbReference type="InterPro" id="IPR050953">
    <property type="entry name" value="N4_N6_ade-DNA_methylase"/>
</dbReference>
<dbReference type="OrthoDB" id="9761012at2"/>
<dbReference type="Pfam" id="PF20465">
    <property type="entry name" value="MmeI_hel"/>
    <property type="match status" value="1"/>
</dbReference>
<evidence type="ECO:0000313" key="8">
    <source>
        <dbReference type="EMBL" id="MRG91874.1"/>
    </source>
</evidence>
<feature type="domain" description="MmeI-like N-terminal" evidence="5">
    <location>
        <begin position="1"/>
        <end position="208"/>
    </location>
</feature>